<evidence type="ECO:0000256" key="9">
    <source>
        <dbReference type="ARBA" id="ARBA00022741"/>
    </source>
</evidence>
<dbReference type="Gene3D" id="3.20.20.60">
    <property type="entry name" value="Phosphoenolpyruvate-binding domains"/>
    <property type="match status" value="1"/>
</dbReference>
<gene>
    <name evidence="19" type="ORF">SAMN02745119_02322</name>
</gene>
<organism evidence="19 20">
    <name type="scientific">Trichlorobacter thiogenes</name>
    <dbReference type="NCBI Taxonomy" id="115783"/>
    <lineage>
        <taxon>Bacteria</taxon>
        <taxon>Pseudomonadati</taxon>
        <taxon>Thermodesulfobacteriota</taxon>
        <taxon>Desulfuromonadia</taxon>
        <taxon>Geobacterales</taxon>
        <taxon>Geobacteraceae</taxon>
        <taxon>Trichlorobacter</taxon>
    </lineage>
</organism>
<dbReference type="InterPro" id="IPR015813">
    <property type="entry name" value="Pyrv/PenolPyrv_kinase-like_dom"/>
</dbReference>
<dbReference type="SUPFAM" id="SSF50800">
    <property type="entry name" value="PK beta-barrel domain-like"/>
    <property type="match status" value="1"/>
</dbReference>
<reference evidence="20" key="1">
    <citation type="submission" date="2017-02" db="EMBL/GenBank/DDBJ databases">
        <authorList>
            <person name="Varghese N."/>
            <person name="Submissions S."/>
        </authorList>
    </citation>
    <scope>NUCLEOTIDE SEQUENCE [LARGE SCALE GENOMIC DNA]</scope>
    <source>
        <strain evidence="20">ATCC BAA-34</strain>
    </source>
</reference>
<evidence type="ECO:0000313" key="20">
    <source>
        <dbReference type="Proteomes" id="UP000190102"/>
    </source>
</evidence>
<keyword evidence="20" id="KW-1185">Reference proteome</keyword>
<dbReference type="NCBIfam" id="TIGR01064">
    <property type="entry name" value="pyruv_kin"/>
    <property type="match status" value="1"/>
</dbReference>
<dbReference type="PANTHER" id="PTHR11817">
    <property type="entry name" value="PYRUVATE KINASE"/>
    <property type="match status" value="1"/>
</dbReference>
<keyword evidence="8" id="KW-0479">Metal-binding</keyword>
<dbReference type="UniPathway" id="UPA00109">
    <property type="reaction ID" value="UER00188"/>
</dbReference>
<evidence type="ECO:0000256" key="15">
    <source>
        <dbReference type="NCBIfam" id="TIGR01064"/>
    </source>
</evidence>
<name>A0A1T4QDK0_9BACT</name>
<dbReference type="Gene3D" id="2.40.33.10">
    <property type="entry name" value="PK beta-barrel domain-like"/>
    <property type="match status" value="1"/>
</dbReference>
<evidence type="ECO:0000256" key="13">
    <source>
        <dbReference type="ARBA" id="ARBA00023152"/>
    </source>
</evidence>
<evidence type="ECO:0000259" key="17">
    <source>
        <dbReference type="Pfam" id="PF00224"/>
    </source>
</evidence>
<keyword evidence="10 16" id="KW-0418">Kinase</keyword>
<dbReference type="GO" id="GO:0004743">
    <property type="term" value="F:pyruvate kinase activity"/>
    <property type="evidence" value="ECO:0007669"/>
    <property type="project" value="UniProtKB-UniRule"/>
</dbReference>
<dbReference type="SUPFAM" id="SSF51621">
    <property type="entry name" value="Phosphoenolpyruvate/pyruvate domain"/>
    <property type="match status" value="1"/>
</dbReference>
<dbReference type="InterPro" id="IPR036918">
    <property type="entry name" value="Pyrv_Knase_C_sf"/>
</dbReference>
<feature type="domain" description="Pyruvate kinase barrel" evidence="17">
    <location>
        <begin position="6"/>
        <end position="326"/>
    </location>
</feature>
<dbReference type="InterPro" id="IPR001697">
    <property type="entry name" value="Pyr_Knase"/>
</dbReference>
<dbReference type="RefSeq" id="WP_078790590.1">
    <property type="nucleotide sequence ID" value="NZ_FUWR01000013.1"/>
</dbReference>
<dbReference type="EMBL" id="FUWR01000013">
    <property type="protein sequence ID" value="SKA01318.1"/>
    <property type="molecule type" value="Genomic_DNA"/>
</dbReference>
<keyword evidence="13 16" id="KW-0324">Glycolysis</keyword>
<keyword evidence="7 16" id="KW-0808">Transferase</keyword>
<dbReference type="GO" id="GO:0030955">
    <property type="term" value="F:potassium ion binding"/>
    <property type="evidence" value="ECO:0007669"/>
    <property type="project" value="UniProtKB-UniRule"/>
</dbReference>
<accession>A0A1T4QDK0</accession>
<comment type="catalytic activity">
    <reaction evidence="16">
        <text>pyruvate + ATP = phosphoenolpyruvate + ADP + H(+)</text>
        <dbReference type="Rhea" id="RHEA:18157"/>
        <dbReference type="ChEBI" id="CHEBI:15361"/>
        <dbReference type="ChEBI" id="CHEBI:15378"/>
        <dbReference type="ChEBI" id="CHEBI:30616"/>
        <dbReference type="ChEBI" id="CHEBI:58702"/>
        <dbReference type="ChEBI" id="CHEBI:456216"/>
        <dbReference type="EC" id="2.7.1.40"/>
    </reaction>
</comment>
<evidence type="ECO:0000256" key="11">
    <source>
        <dbReference type="ARBA" id="ARBA00022840"/>
    </source>
</evidence>
<evidence type="ECO:0000256" key="4">
    <source>
        <dbReference type="ARBA" id="ARBA00008663"/>
    </source>
</evidence>
<feature type="domain" description="Pyruvate kinase C-terminal" evidence="18">
    <location>
        <begin position="358"/>
        <end position="469"/>
    </location>
</feature>
<protein>
    <recommendedName>
        <fullName evidence="6 15">Pyruvate kinase</fullName>
        <ecNumber evidence="5 15">2.7.1.40</ecNumber>
    </recommendedName>
</protein>
<evidence type="ECO:0000256" key="7">
    <source>
        <dbReference type="ARBA" id="ARBA00022679"/>
    </source>
</evidence>
<evidence type="ECO:0000256" key="6">
    <source>
        <dbReference type="ARBA" id="ARBA00018587"/>
    </source>
</evidence>
<dbReference type="AlphaFoldDB" id="A0A1T4QDK0"/>
<dbReference type="PROSITE" id="PS00110">
    <property type="entry name" value="PYRUVATE_KINASE"/>
    <property type="match status" value="1"/>
</dbReference>
<dbReference type="GO" id="GO:0000287">
    <property type="term" value="F:magnesium ion binding"/>
    <property type="evidence" value="ECO:0007669"/>
    <property type="project" value="UniProtKB-UniRule"/>
</dbReference>
<proteinExistence type="inferred from homology"/>
<dbReference type="InterPro" id="IPR015793">
    <property type="entry name" value="Pyrv_Knase_brl"/>
</dbReference>
<dbReference type="Pfam" id="PF00224">
    <property type="entry name" value="PK"/>
    <property type="match status" value="1"/>
</dbReference>
<evidence type="ECO:0000256" key="3">
    <source>
        <dbReference type="ARBA" id="ARBA00004997"/>
    </source>
</evidence>
<evidence type="ECO:0000313" key="19">
    <source>
        <dbReference type="EMBL" id="SKA01318.1"/>
    </source>
</evidence>
<comment type="cofactor">
    <cofactor evidence="1">
        <name>Mg(2+)</name>
        <dbReference type="ChEBI" id="CHEBI:18420"/>
    </cofactor>
</comment>
<sequence length="480" mass="51640">MHKNKRRTKIVATLGPASATPEMIERLLYAGVNLFRLNFSHGSLEDKSSLINTIRAVSARLGKEVGILADLQGPKIRTGKMAGEGVVLRKGQEVVITTADTLGADGLIPTIYTELPRDVTRGARILLDDGLLELKVLAIEGEEVRCLVVNGGLLKNNKGINLPGVKVSAPSLTEKDLADLDFCLWVDVDYIALSFVRTHEDVEQIKRIIYSAGKDIPVVAKIEKPEALRNFNKILKVTDAVMVARGDLGVEIEAEKVPLIQKKIIQACNRAGKPVITATQMLESMITNPRPTRAETSDVANAIIDGTDAVMLSGETASGSHPIAAVETMARIALDVETAGYGSRPNAPVLMTPSIAQAVGEAACRAATSLKAKAIAVFTQSGSTAALISRFRPAIPIVAFTNAVEIQRKLSIYWGVRTRPIKMLESMEQQIALAEQSLLAAGLRKGDIVVIIMGTPIEARGSTNLMKIHKLGAGRFFEIF</sequence>
<dbReference type="OrthoDB" id="9812123at2"/>
<dbReference type="EC" id="2.7.1.40" evidence="5 15"/>
<keyword evidence="12 16" id="KW-0460">Magnesium</keyword>
<dbReference type="GO" id="GO:0016301">
    <property type="term" value="F:kinase activity"/>
    <property type="evidence" value="ECO:0007669"/>
    <property type="project" value="UniProtKB-KW"/>
</dbReference>
<dbReference type="Pfam" id="PF02887">
    <property type="entry name" value="PK_C"/>
    <property type="match status" value="1"/>
</dbReference>
<dbReference type="InterPro" id="IPR018209">
    <property type="entry name" value="Pyrv_Knase_AS"/>
</dbReference>
<dbReference type="GO" id="GO:0005524">
    <property type="term" value="F:ATP binding"/>
    <property type="evidence" value="ECO:0007669"/>
    <property type="project" value="UniProtKB-KW"/>
</dbReference>
<comment type="similarity">
    <text evidence="4 16">Belongs to the pyruvate kinase family.</text>
</comment>
<dbReference type="FunFam" id="2.40.33.10:FF:000001">
    <property type="entry name" value="Pyruvate kinase"/>
    <property type="match status" value="1"/>
</dbReference>
<dbReference type="NCBIfam" id="NF004491">
    <property type="entry name" value="PRK05826.1"/>
    <property type="match status" value="1"/>
</dbReference>
<dbReference type="InterPro" id="IPR015795">
    <property type="entry name" value="Pyrv_Knase_C"/>
</dbReference>
<evidence type="ECO:0000256" key="5">
    <source>
        <dbReference type="ARBA" id="ARBA00012142"/>
    </source>
</evidence>
<dbReference type="InterPro" id="IPR015806">
    <property type="entry name" value="Pyrv_Knase_insert_dom_sf"/>
</dbReference>
<dbReference type="Gene3D" id="3.40.1380.20">
    <property type="entry name" value="Pyruvate kinase, C-terminal domain"/>
    <property type="match status" value="1"/>
</dbReference>
<evidence type="ECO:0000256" key="8">
    <source>
        <dbReference type="ARBA" id="ARBA00022723"/>
    </source>
</evidence>
<dbReference type="InterPro" id="IPR011037">
    <property type="entry name" value="Pyrv_Knase-like_insert_dom_sf"/>
</dbReference>
<evidence type="ECO:0000256" key="14">
    <source>
        <dbReference type="ARBA" id="ARBA00023317"/>
    </source>
</evidence>
<evidence type="ECO:0000256" key="16">
    <source>
        <dbReference type="RuleBase" id="RU000504"/>
    </source>
</evidence>
<evidence type="ECO:0000256" key="12">
    <source>
        <dbReference type="ARBA" id="ARBA00022842"/>
    </source>
</evidence>
<evidence type="ECO:0000256" key="2">
    <source>
        <dbReference type="ARBA" id="ARBA00001958"/>
    </source>
</evidence>
<keyword evidence="11" id="KW-0067">ATP-binding</keyword>
<evidence type="ECO:0000256" key="10">
    <source>
        <dbReference type="ARBA" id="ARBA00022777"/>
    </source>
</evidence>
<comment type="pathway">
    <text evidence="3 16">Carbohydrate degradation; glycolysis; pyruvate from D-glyceraldehyde 3-phosphate: step 5/5.</text>
</comment>
<dbReference type="Proteomes" id="UP000190102">
    <property type="component" value="Unassembled WGS sequence"/>
</dbReference>
<dbReference type="STRING" id="115783.SAMN02745119_02322"/>
<keyword evidence="9" id="KW-0547">Nucleotide-binding</keyword>
<dbReference type="FunFam" id="3.20.20.60:FF:000025">
    <property type="entry name" value="Pyruvate kinase"/>
    <property type="match status" value="1"/>
</dbReference>
<dbReference type="SUPFAM" id="SSF52935">
    <property type="entry name" value="PK C-terminal domain-like"/>
    <property type="match status" value="1"/>
</dbReference>
<keyword evidence="14 19" id="KW-0670">Pyruvate</keyword>
<evidence type="ECO:0000259" key="18">
    <source>
        <dbReference type="Pfam" id="PF02887"/>
    </source>
</evidence>
<comment type="cofactor">
    <cofactor evidence="2">
        <name>K(+)</name>
        <dbReference type="ChEBI" id="CHEBI:29103"/>
    </cofactor>
</comment>
<evidence type="ECO:0000256" key="1">
    <source>
        <dbReference type="ARBA" id="ARBA00001946"/>
    </source>
</evidence>
<dbReference type="PRINTS" id="PR01050">
    <property type="entry name" value="PYRUVTKNASE"/>
</dbReference>
<dbReference type="NCBIfam" id="NF004978">
    <property type="entry name" value="PRK06354.1"/>
    <property type="match status" value="1"/>
</dbReference>
<dbReference type="InterPro" id="IPR040442">
    <property type="entry name" value="Pyrv_kinase-like_dom_sf"/>
</dbReference>